<gene>
    <name evidence="2" type="ORF">CSUB01_10926</name>
</gene>
<proteinExistence type="predicted"/>
<evidence type="ECO:0000313" key="2">
    <source>
        <dbReference type="EMBL" id="KDN68886.1"/>
    </source>
</evidence>
<dbReference type="AlphaFoldDB" id="A0A066XT12"/>
<feature type="region of interest" description="Disordered" evidence="1">
    <location>
        <begin position="156"/>
        <end position="209"/>
    </location>
</feature>
<comment type="caution">
    <text evidence="2">The sequence shown here is derived from an EMBL/GenBank/DDBJ whole genome shotgun (WGS) entry which is preliminary data.</text>
</comment>
<organism evidence="2 3">
    <name type="scientific">Colletotrichum sublineola</name>
    <name type="common">Sorghum anthracnose fungus</name>
    <dbReference type="NCBI Taxonomy" id="1173701"/>
    <lineage>
        <taxon>Eukaryota</taxon>
        <taxon>Fungi</taxon>
        <taxon>Dikarya</taxon>
        <taxon>Ascomycota</taxon>
        <taxon>Pezizomycotina</taxon>
        <taxon>Sordariomycetes</taxon>
        <taxon>Hypocreomycetidae</taxon>
        <taxon>Glomerellales</taxon>
        <taxon>Glomerellaceae</taxon>
        <taxon>Colletotrichum</taxon>
        <taxon>Colletotrichum graminicola species complex</taxon>
    </lineage>
</organism>
<feature type="compositionally biased region" description="Polar residues" evidence="1">
    <location>
        <begin position="104"/>
        <end position="118"/>
    </location>
</feature>
<reference evidence="3" key="1">
    <citation type="journal article" date="2014" name="Genome Announc.">
        <title>Draft genome sequence of Colletotrichum sublineola, a destructive pathogen of cultivated sorghum.</title>
        <authorList>
            <person name="Baroncelli R."/>
            <person name="Sanz-Martin J.M."/>
            <person name="Rech G.E."/>
            <person name="Sukno S.A."/>
            <person name="Thon M.R."/>
        </authorList>
    </citation>
    <scope>NUCLEOTIDE SEQUENCE [LARGE SCALE GENOMIC DNA]</scope>
    <source>
        <strain evidence="3">TX430BB</strain>
    </source>
</reference>
<evidence type="ECO:0000313" key="3">
    <source>
        <dbReference type="Proteomes" id="UP000027238"/>
    </source>
</evidence>
<sequence length="339" mass="37700">MWHPWPSITAPDARYRGGRIVTPLCHSQFAYEIVEGDDTDLGPIEVADRGSLIRFRRVQSAFLRATTYQTSFIQIRCISPRRVCPIGPNVGVRPEAARPDRQTLAHQHSTAQHSTRTARSVDKATIPFLTWFIRLSAPCSTCVSQCQHQGFFVKPSESHLEPSSPVDTPSKKQRHGRRLTCPSPPSYYPHHSDYRPGKAPNEPRSATEFNSGTPFTYGHALQIIWNPGNTVGSYLALRVREEAHSLPLSLTHTHTPTHARALLHGASATYASTIFCATGFSQLGVLCRITLVAVSIPLLPLLLSSNFLDPKQLQYYSTTVTTYYMQLGIPPPFRLTTGQ</sequence>
<evidence type="ECO:0000256" key="1">
    <source>
        <dbReference type="SAM" id="MobiDB-lite"/>
    </source>
</evidence>
<accession>A0A066XT12</accession>
<dbReference type="HOGENOM" id="CLU_818930_0_0_1"/>
<feature type="region of interest" description="Disordered" evidence="1">
    <location>
        <begin position="96"/>
        <end position="119"/>
    </location>
</feature>
<name>A0A066XT12_COLSU</name>
<dbReference type="EMBL" id="JMSE01000602">
    <property type="protein sequence ID" value="KDN68886.1"/>
    <property type="molecule type" value="Genomic_DNA"/>
</dbReference>
<protein>
    <submittedName>
        <fullName evidence="2">Uncharacterized protein</fullName>
    </submittedName>
</protein>
<keyword evidence="3" id="KW-1185">Reference proteome</keyword>
<dbReference type="Proteomes" id="UP000027238">
    <property type="component" value="Unassembled WGS sequence"/>
</dbReference>